<dbReference type="Pfam" id="PF00583">
    <property type="entry name" value="Acetyltransf_1"/>
    <property type="match status" value="1"/>
</dbReference>
<comment type="caution">
    <text evidence="2">The sequence shown here is derived from an EMBL/GenBank/DDBJ whole genome shotgun (WGS) entry which is preliminary data.</text>
</comment>
<name>A0A9D1KBE5_9FIRM</name>
<dbReference type="Gene3D" id="3.40.630.30">
    <property type="match status" value="1"/>
</dbReference>
<dbReference type="AlphaFoldDB" id="A0A9D1KBE5"/>
<dbReference type="InterPro" id="IPR000182">
    <property type="entry name" value="GNAT_dom"/>
</dbReference>
<evidence type="ECO:0000313" key="3">
    <source>
        <dbReference type="Proteomes" id="UP000886833"/>
    </source>
</evidence>
<proteinExistence type="predicted"/>
<dbReference type="InterPro" id="IPR016181">
    <property type="entry name" value="Acyl_CoA_acyltransferase"/>
</dbReference>
<dbReference type="CDD" id="cd04301">
    <property type="entry name" value="NAT_SF"/>
    <property type="match status" value="1"/>
</dbReference>
<feature type="domain" description="N-acetyltransferase" evidence="1">
    <location>
        <begin position="16"/>
        <end position="162"/>
    </location>
</feature>
<gene>
    <name evidence="2" type="ORF">IAB59_03405</name>
</gene>
<dbReference type="EMBL" id="DVKQ01000045">
    <property type="protein sequence ID" value="HIT37509.1"/>
    <property type="molecule type" value="Genomic_DNA"/>
</dbReference>
<reference evidence="2" key="1">
    <citation type="submission" date="2020-10" db="EMBL/GenBank/DDBJ databases">
        <authorList>
            <person name="Gilroy R."/>
        </authorList>
    </citation>
    <scope>NUCLEOTIDE SEQUENCE</scope>
    <source>
        <strain evidence="2">CHK195-26880</strain>
    </source>
</reference>
<dbReference type="Proteomes" id="UP000886833">
    <property type="component" value="Unassembled WGS sequence"/>
</dbReference>
<accession>A0A9D1KBE5</accession>
<dbReference type="GO" id="GO:0016747">
    <property type="term" value="F:acyltransferase activity, transferring groups other than amino-acyl groups"/>
    <property type="evidence" value="ECO:0007669"/>
    <property type="project" value="InterPro"/>
</dbReference>
<reference evidence="2" key="2">
    <citation type="journal article" date="2021" name="PeerJ">
        <title>Extensive microbial diversity within the chicken gut microbiome revealed by metagenomics and culture.</title>
        <authorList>
            <person name="Gilroy R."/>
            <person name="Ravi A."/>
            <person name="Getino M."/>
            <person name="Pursley I."/>
            <person name="Horton D.L."/>
            <person name="Alikhan N.F."/>
            <person name="Baker D."/>
            <person name="Gharbi K."/>
            <person name="Hall N."/>
            <person name="Watson M."/>
            <person name="Adriaenssens E.M."/>
            <person name="Foster-Nyarko E."/>
            <person name="Jarju S."/>
            <person name="Secka A."/>
            <person name="Antonio M."/>
            <person name="Oren A."/>
            <person name="Chaudhuri R.R."/>
            <person name="La Ragione R."/>
            <person name="Hildebrand F."/>
            <person name="Pallen M.J."/>
        </authorList>
    </citation>
    <scope>NUCLEOTIDE SEQUENCE</scope>
    <source>
        <strain evidence="2">CHK195-26880</strain>
    </source>
</reference>
<organism evidence="2 3">
    <name type="scientific">Candidatus Onthousia faecipullorum</name>
    <dbReference type="NCBI Taxonomy" id="2840887"/>
    <lineage>
        <taxon>Bacteria</taxon>
        <taxon>Bacillati</taxon>
        <taxon>Bacillota</taxon>
        <taxon>Bacilli</taxon>
        <taxon>Candidatus Onthousia</taxon>
    </lineage>
</organism>
<dbReference type="SUPFAM" id="SSF55729">
    <property type="entry name" value="Acyl-CoA N-acyltransferases (Nat)"/>
    <property type="match status" value="1"/>
</dbReference>
<evidence type="ECO:0000259" key="1">
    <source>
        <dbReference type="PROSITE" id="PS51186"/>
    </source>
</evidence>
<sequence>MDKKINNLSITTICLNDINHLTLKRHLSYDNDFQEYLYKNIDKYFLEPISDSDSLQENTSYLVKKNDKLVGFVHICKIIANTISFHYAVSPSERGKGIGTDILKELPILIYNDIDPNLAIQLKINMYNHASQKAAKKAAYTFLGRDNDDYIFEASEKTEKKI</sequence>
<dbReference type="PROSITE" id="PS51186">
    <property type="entry name" value="GNAT"/>
    <property type="match status" value="1"/>
</dbReference>
<protein>
    <submittedName>
        <fullName evidence="2">GNAT family N-acetyltransferase</fullName>
    </submittedName>
</protein>
<evidence type="ECO:0000313" key="2">
    <source>
        <dbReference type="EMBL" id="HIT37509.1"/>
    </source>
</evidence>